<protein>
    <submittedName>
        <fullName evidence="1">Uncharacterized protein</fullName>
    </submittedName>
</protein>
<name>A0A4U1J912_9BACT</name>
<dbReference type="RefSeq" id="WP_136931203.1">
    <property type="nucleotide sequence ID" value="NZ_SSMQ01000024.1"/>
</dbReference>
<evidence type="ECO:0000313" key="2">
    <source>
        <dbReference type="Proteomes" id="UP000309215"/>
    </source>
</evidence>
<gene>
    <name evidence="1" type="ORF">E8A74_22985</name>
</gene>
<comment type="caution">
    <text evidence="1">The sequence shown here is derived from an EMBL/GenBank/DDBJ whole genome shotgun (WGS) entry which is preliminary data.</text>
</comment>
<accession>A0A4U1J912</accession>
<sequence>MIERVTPHFGRLVFDRDAIVRAALRAYLEGCLDGISRFGFPCIEYASWTGDLQRGTLRHDNGSGDYEVVAWTEAGVVGLAYELGFGPIEQLGLSLDAVTGGPDDVRGAVPGLPAELEPALVMAVGRLVVGEEHGERWAGAGFWLHGDRAGGTLFAVRDPYGAHGARRLATWGLLHNGRLLPLSCESYRRRPGWIVTAFVDPKAVPAHAVMDAVTDRALKGPTEFTPAELEALLLPTPDPKRVLAIQRGLQKVGITWPGSPDVT</sequence>
<reference evidence="1 2" key="1">
    <citation type="submission" date="2019-04" db="EMBL/GenBank/DDBJ databases">
        <authorList>
            <person name="Li Y."/>
            <person name="Wang J."/>
        </authorList>
    </citation>
    <scope>NUCLEOTIDE SEQUENCE [LARGE SCALE GENOMIC DNA]</scope>
    <source>
        <strain evidence="1 2">DSM 14668</strain>
    </source>
</reference>
<keyword evidence="2" id="KW-1185">Reference proteome</keyword>
<dbReference type="Proteomes" id="UP000309215">
    <property type="component" value="Unassembled WGS sequence"/>
</dbReference>
<organism evidence="1 2">
    <name type="scientific">Polyangium fumosum</name>
    <dbReference type="NCBI Taxonomy" id="889272"/>
    <lineage>
        <taxon>Bacteria</taxon>
        <taxon>Pseudomonadati</taxon>
        <taxon>Myxococcota</taxon>
        <taxon>Polyangia</taxon>
        <taxon>Polyangiales</taxon>
        <taxon>Polyangiaceae</taxon>
        <taxon>Polyangium</taxon>
    </lineage>
</organism>
<dbReference type="EMBL" id="SSMQ01000024">
    <property type="protein sequence ID" value="TKD04478.1"/>
    <property type="molecule type" value="Genomic_DNA"/>
</dbReference>
<dbReference type="AlphaFoldDB" id="A0A4U1J912"/>
<evidence type="ECO:0000313" key="1">
    <source>
        <dbReference type="EMBL" id="TKD04478.1"/>
    </source>
</evidence>
<proteinExistence type="predicted"/>
<dbReference type="OrthoDB" id="5498704at2"/>